<evidence type="ECO:0000259" key="7">
    <source>
        <dbReference type="PROSITE" id="PS51158"/>
    </source>
</evidence>
<dbReference type="InParanoid" id="A8N3F3"/>
<dbReference type="AlphaFoldDB" id="A8N3F3"/>
<dbReference type="GO" id="GO:1903013">
    <property type="term" value="P:response to differentiation-inducing factor 1"/>
    <property type="evidence" value="ECO:0007669"/>
    <property type="project" value="TreeGrafter"/>
</dbReference>
<feature type="domain" description="Alpha-type protein kinase" evidence="7">
    <location>
        <begin position="335"/>
        <end position="630"/>
    </location>
</feature>
<dbReference type="PANTHER" id="PTHR45992">
    <property type="entry name" value="EUKARYOTIC ELONGATION FACTOR 2 KINASE-RELATED"/>
    <property type="match status" value="1"/>
</dbReference>
<name>A8N3F3_COPC7</name>
<keyword evidence="5" id="KW-0067">ATP-binding</keyword>
<accession>A8N3F3</accession>
<evidence type="ECO:0000313" key="9">
    <source>
        <dbReference type="Proteomes" id="UP000001861"/>
    </source>
</evidence>
<dbReference type="InterPro" id="IPR011009">
    <property type="entry name" value="Kinase-like_dom_sf"/>
</dbReference>
<dbReference type="Gene3D" id="3.20.200.10">
    <property type="entry name" value="MHCK/EF2 kinase"/>
    <property type="match status" value="1"/>
</dbReference>
<dbReference type="Proteomes" id="UP000001861">
    <property type="component" value="Unassembled WGS sequence"/>
</dbReference>
<dbReference type="GO" id="GO:0031037">
    <property type="term" value="P:myosin II filament disassembly"/>
    <property type="evidence" value="ECO:0007669"/>
    <property type="project" value="TreeGrafter"/>
</dbReference>
<evidence type="ECO:0000256" key="3">
    <source>
        <dbReference type="ARBA" id="ARBA00022741"/>
    </source>
</evidence>
<dbReference type="GO" id="GO:0004674">
    <property type="term" value="F:protein serine/threonine kinase activity"/>
    <property type="evidence" value="ECO:0007669"/>
    <property type="project" value="UniProtKB-KW"/>
</dbReference>
<evidence type="ECO:0000256" key="5">
    <source>
        <dbReference type="ARBA" id="ARBA00022840"/>
    </source>
</evidence>
<keyword evidence="2" id="KW-0808">Transferase</keyword>
<evidence type="ECO:0000256" key="2">
    <source>
        <dbReference type="ARBA" id="ARBA00022679"/>
    </source>
</evidence>
<dbReference type="CDD" id="cd04515">
    <property type="entry name" value="Alpha_kinase"/>
    <property type="match status" value="1"/>
</dbReference>
<gene>
    <name evidence="8" type="ORF">CC1G_00657</name>
</gene>
<dbReference type="PROSITE" id="PS51158">
    <property type="entry name" value="ALPHA_KINASE"/>
    <property type="match status" value="1"/>
</dbReference>
<dbReference type="HOGENOM" id="CLU_032408_0_0_1"/>
<dbReference type="EMBL" id="AACS02000001">
    <property type="protein sequence ID" value="EAU92438.2"/>
    <property type="molecule type" value="Genomic_DNA"/>
</dbReference>
<dbReference type="OrthoDB" id="2915404at2759"/>
<dbReference type="GO" id="GO:0005524">
    <property type="term" value="F:ATP binding"/>
    <property type="evidence" value="ECO:0007669"/>
    <property type="project" value="UniProtKB-KW"/>
</dbReference>
<comment type="caution">
    <text evidence="8">The sequence shown here is derived from an EMBL/GenBank/DDBJ whole genome shotgun (WGS) entry which is preliminary data.</text>
</comment>
<dbReference type="PANTHER" id="PTHR45992:SF2">
    <property type="entry name" value="EUKARYOTIC ELONGATION FACTOR 2 KINASE"/>
    <property type="match status" value="1"/>
</dbReference>
<reference evidence="8 9" key="1">
    <citation type="journal article" date="2010" name="Proc. Natl. Acad. Sci. U.S.A.">
        <title>Insights into evolution of multicellular fungi from the assembled chromosomes of the mushroom Coprinopsis cinerea (Coprinus cinereus).</title>
        <authorList>
            <person name="Stajich J.E."/>
            <person name="Wilke S.K."/>
            <person name="Ahren D."/>
            <person name="Au C.H."/>
            <person name="Birren B.W."/>
            <person name="Borodovsky M."/>
            <person name="Burns C."/>
            <person name="Canback B."/>
            <person name="Casselton L.A."/>
            <person name="Cheng C.K."/>
            <person name="Deng J."/>
            <person name="Dietrich F.S."/>
            <person name="Fargo D.C."/>
            <person name="Farman M.L."/>
            <person name="Gathman A.C."/>
            <person name="Goldberg J."/>
            <person name="Guigo R."/>
            <person name="Hoegger P.J."/>
            <person name="Hooker J.B."/>
            <person name="Huggins A."/>
            <person name="James T.Y."/>
            <person name="Kamada T."/>
            <person name="Kilaru S."/>
            <person name="Kodira C."/>
            <person name="Kues U."/>
            <person name="Kupfer D."/>
            <person name="Kwan H.S."/>
            <person name="Lomsadze A."/>
            <person name="Li W."/>
            <person name="Lilly W.W."/>
            <person name="Ma L.J."/>
            <person name="Mackey A.J."/>
            <person name="Manning G."/>
            <person name="Martin F."/>
            <person name="Muraguchi H."/>
            <person name="Natvig D.O."/>
            <person name="Palmerini H."/>
            <person name="Ramesh M.A."/>
            <person name="Rehmeyer C.J."/>
            <person name="Roe B.A."/>
            <person name="Shenoy N."/>
            <person name="Stanke M."/>
            <person name="Ter-Hovhannisyan V."/>
            <person name="Tunlid A."/>
            <person name="Velagapudi R."/>
            <person name="Vision T.J."/>
            <person name="Zeng Q."/>
            <person name="Zolan M.E."/>
            <person name="Pukkila P.J."/>
        </authorList>
    </citation>
    <scope>NUCLEOTIDE SEQUENCE [LARGE SCALE GENOMIC DNA]</scope>
    <source>
        <strain evidence="9">Okayama-7 / 130 / ATCC MYA-4618 / FGSC 9003</strain>
    </source>
</reference>
<dbReference type="OMA" id="THARQIN"/>
<keyword evidence="1" id="KW-0723">Serine/threonine-protein kinase</keyword>
<dbReference type="InterPro" id="IPR051852">
    <property type="entry name" value="Alpha-type_PK"/>
</dbReference>
<dbReference type="VEuPathDB" id="FungiDB:CC1G_00657"/>
<protein>
    <submittedName>
        <fullName evidence="8">Atypical/Alpha protein kinase</fullName>
    </submittedName>
</protein>
<dbReference type="RefSeq" id="XP_001829478.2">
    <property type="nucleotide sequence ID" value="XM_001829426.2"/>
</dbReference>
<dbReference type="InterPro" id="IPR004166">
    <property type="entry name" value="a-kinase_dom"/>
</dbReference>
<dbReference type="KEGG" id="cci:CC1G_00657"/>
<feature type="region of interest" description="Disordered" evidence="6">
    <location>
        <begin position="635"/>
        <end position="656"/>
    </location>
</feature>
<dbReference type="Pfam" id="PF02816">
    <property type="entry name" value="Alpha_kinase"/>
    <property type="match status" value="1"/>
</dbReference>
<keyword evidence="9" id="KW-1185">Reference proteome</keyword>
<dbReference type="SUPFAM" id="SSF56112">
    <property type="entry name" value="Protein kinase-like (PK-like)"/>
    <property type="match status" value="1"/>
</dbReference>
<proteinExistence type="predicted"/>
<keyword evidence="3" id="KW-0547">Nucleotide-binding</keyword>
<organism evidence="8 9">
    <name type="scientific">Coprinopsis cinerea (strain Okayama-7 / 130 / ATCC MYA-4618 / FGSC 9003)</name>
    <name type="common">Inky cap fungus</name>
    <name type="synonym">Hormographiella aspergillata</name>
    <dbReference type="NCBI Taxonomy" id="240176"/>
    <lineage>
        <taxon>Eukaryota</taxon>
        <taxon>Fungi</taxon>
        <taxon>Dikarya</taxon>
        <taxon>Basidiomycota</taxon>
        <taxon>Agaricomycotina</taxon>
        <taxon>Agaricomycetes</taxon>
        <taxon>Agaricomycetidae</taxon>
        <taxon>Agaricales</taxon>
        <taxon>Agaricineae</taxon>
        <taxon>Psathyrellaceae</taxon>
        <taxon>Coprinopsis</taxon>
    </lineage>
</organism>
<feature type="compositionally biased region" description="Acidic residues" evidence="6">
    <location>
        <begin position="639"/>
        <end position="650"/>
    </location>
</feature>
<sequence length="656" mass="72696">MTPTVECPLCDQAFQMPSGAVCGRCRKLQGHDRNSDTYRQIMSWPQCVACGACFQNMSLPVNGVQLCGKPGCRDGGEQTGQSQSLTPMGSNPIPPSIHINNSLSNNSLLRSEEFRNRIRARSRPEVIVATTRLSSAALHERENALRQEIADAASVSRAQITIVYAFRQSTNWKQEDGTLGSGEIPFDAHKTLSVKRVNDEWGKEGNFKAIYMEETDLRRVKNKHIPDGWMSATLEAYKGFCASQNWLVPLTGPTARRARVGGLPSMGVPFELFLKMNMYYARLEREGSAAILDQIGVGSSSLVRPSANKRARAGTSSNVSLISKIPRYSCVPVSSFSGAHTSFSTKKLVTRTKVEVQRITCKVLNNQGDPAFEKKEKLDLYISDAFFASGTMKVVFDASIPDYDSPLIVKRFFKIDNLSSPELDKSGTPPKAEFDVLTHNSLIRAEGVRAGLGQRLLNSFYRDAEQADVNVYKYFFFEIPTFYQEISKPSPASGVVSDELFGVPSESEVEENLILWCGERKHPSEVVIRFNGTLSHPSTRTDMKHLTMYAFCHYVYGVTKGTLVFADIQGTPATLTQGNQDKDGYLLFDVMTHTEHKASGIGDFGQEGINRFVEEHVCQEVCLLLGFDKQFPLAPVASDEQESESEEEGSDPTNRT</sequence>
<evidence type="ECO:0000256" key="1">
    <source>
        <dbReference type="ARBA" id="ARBA00022527"/>
    </source>
</evidence>
<evidence type="ECO:0000256" key="6">
    <source>
        <dbReference type="SAM" id="MobiDB-lite"/>
    </source>
</evidence>
<evidence type="ECO:0000256" key="4">
    <source>
        <dbReference type="ARBA" id="ARBA00022777"/>
    </source>
</evidence>
<dbReference type="GeneID" id="6005907"/>
<keyword evidence="4 8" id="KW-0418">Kinase</keyword>
<evidence type="ECO:0000313" key="8">
    <source>
        <dbReference type="EMBL" id="EAU92438.2"/>
    </source>
</evidence>
<dbReference type="eggNOG" id="ENOG502SJRR">
    <property type="taxonomic scope" value="Eukaryota"/>
</dbReference>